<dbReference type="InterPro" id="IPR036265">
    <property type="entry name" value="HIT-like_sf"/>
</dbReference>
<dbReference type="InterPro" id="IPR011146">
    <property type="entry name" value="HIT-like"/>
</dbReference>
<gene>
    <name evidence="3" type="ORF">KCG35_10230</name>
</gene>
<protein>
    <submittedName>
        <fullName evidence="3">HIT family protein</fullName>
    </submittedName>
</protein>
<dbReference type="Proteomes" id="UP000690515">
    <property type="component" value="Unassembled WGS sequence"/>
</dbReference>
<evidence type="ECO:0000256" key="1">
    <source>
        <dbReference type="PROSITE-ProRule" id="PRU00464"/>
    </source>
</evidence>
<dbReference type="Pfam" id="PF01230">
    <property type="entry name" value="HIT"/>
    <property type="match status" value="1"/>
</dbReference>
<comment type="caution">
    <text evidence="1">Lacks conserved residue(s) required for the propagation of feature annotation.</text>
</comment>
<dbReference type="InterPro" id="IPR001310">
    <property type="entry name" value="Histidine_triad_HIT"/>
</dbReference>
<organism evidence="3 4">
    <name type="scientific">Zooshikella harenae</name>
    <dbReference type="NCBI Taxonomy" id="2827238"/>
    <lineage>
        <taxon>Bacteria</taxon>
        <taxon>Pseudomonadati</taxon>
        <taxon>Pseudomonadota</taxon>
        <taxon>Gammaproteobacteria</taxon>
        <taxon>Oceanospirillales</taxon>
        <taxon>Zooshikellaceae</taxon>
        <taxon>Zooshikella</taxon>
    </lineage>
</organism>
<evidence type="ECO:0000313" key="4">
    <source>
        <dbReference type="Proteomes" id="UP000690515"/>
    </source>
</evidence>
<dbReference type="PANTHER" id="PTHR46648">
    <property type="entry name" value="HIT FAMILY PROTEIN 1"/>
    <property type="match status" value="1"/>
</dbReference>
<dbReference type="SUPFAM" id="SSF54197">
    <property type="entry name" value="HIT-like"/>
    <property type="match status" value="1"/>
</dbReference>
<name>A0ABS5ZDP5_9GAMM</name>
<dbReference type="RefSeq" id="WP_215819594.1">
    <property type="nucleotide sequence ID" value="NZ_JAGSOY010000019.1"/>
</dbReference>
<dbReference type="EMBL" id="JAGSOY010000019">
    <property type="protein sequence ID" value="MBU2711436.1"/>
    <property type="molecule type" value="Genomic_DNA"/>
</dbReference>
<sequence length="152" mass="17229">MHCLFCKMIAGEESYHKIWEDEAHLAFLSVFPNTDGFSVVITKDHYSSYAFDQDDSVLCKLILASKHVGKLLDRALEGVGRTGLIFEGYGVDHLHSKLIPMHGTGNTSTFKSIHSTQNKFFHCYEGYLSSHDHERANNKALAQLAKHIRRFT</sequence>
<evidence type="ECO:0000259" key="2">
    <source>
        <dbReference type="PROSITE" id="PS51084"/>
    </source>
</evidence>
<feature type="domain" description="HIT" evidence="2">
    <location>
        <begin position="4"/>
        <end position="109"/>
    </location>
</feature>
<reference evidence="3 4" key="1">
    <citation type="submission" date="2021-04" db="EMBL/GenBank/DDBJ databases">
        <authorList>
            <person name="Pira H."/>
            <person name="Risdian C."/>
            <person name="Wink J."/>
        </authorList>
    </citation>
    <scope>NUCLEOTIDE SEQUENCE [LARGE SCALE GENOMIC DNA]</scope>
    <source>
        <strain evidence="3 4">WH53</strain>
    </source>
</reference>
<accession>A0ABS5ZDP5</accession>
<evidence type="ECO:0000313" key="3">
    <source>
        <dbReference type="EMBL" id="MBU2711436.1"/>
    </source>
</evidence>
<dbReference type="PANTHER" id="PTHR46648:SF1">
    <property type="entry name" value="ADENOSINE 5'-MONOPHOSPHORAMIDASE HNT1"/>
    <property type="match status" value="1"/>
</dbReference>
<dbReference type="Gene3D" id="3.30.428.10">
    <property type="entry name" value="HIT-like"/>
    <property type="match status" value="1"/>
</dbReference>
<comment type="caution">
    <text evidence="3">The sequence shown here is derived from an EMBL/GenBank/DDBJ whole genome shotgun (WGS) entry which is preliminary data.</text>
</comment>
<dbReference type="PROSITE" id="PS51084">
    <property type="entry name" value="HIT_2"/>
    <property type="match status" value="1"/>
</dbReference>
<keyword evidence="4" id="KW-1185">Reference proteome</keyword>
<proteinExistence type="predicted"/>